<organism evidence="1 2">
    <name type="scientific">Chryseolinea lacunae</name>
    <dbReference type="NCBI Taxonomy" id="2801331"/>
    <lineage>
        <taxon>Bacteria</taxon>
        <taxon>Pseudomonadati</taxon>
        <taxon>Bacteroidota</taxon>
        <taxon>Cytophagia</taxon>
        <taxon>Cytophagales</taxon>
        <taxon>Fulvivirgaceae</taxon>
        <taxon>Chryseolinea</taxon>
    </lineage>
</organism>
<dbReference type="Proteomes" id="UP000613030">
    <property type="component" value="Unassembled WGS sequence"/>
</dbReference>
<proteinExistence type="predicted"/>
<evidence type="ECO:0000313" key="2">
    <source>
        <dbReference type="Proteomes" id="UP000613030"/>
    </source>
</evidence>
<sequence>MANTNTNNHVWVSFSVYYSERLLHCLIRDCIWNELKPFVRTTKNDNFHLSFSSVQGSHIRVLLLVKASSKDAVKAKISLLFQKYLAGHCSGIAYGQSFIFANFPNDSFFFHSINSKRHEKWVSKNRKLSKFGCRISRMLVRFFQDHEVSPESSLFFYLAVGHIAFHQVEKAFGLAETLRMLKWLRSRNIAELNDTIVDVDQLLKDTVTLYHNEAKFFKRVSKLIIAGTRSTNEKYNWLCSEMIVAIGEFLALQANTSTIEVGQCILNVVTSISWQLGLSNQIHLMYSDLLERMYRTPLHAANGIRRNESTLPVLA</sequence>
<dbReference type="RefSeq" id="WP_202008417.1">
    <property type="nucleotide sequence ID" value="NZ_JAERRB010000002.1"/>
</dbReference>
<comment type="caution">
    <text evidence="1">The sequence shown here is derived from an EMBL/GenBank/DDBJ whole genome shotgun (WGS) entry which is preliminary data.</text>
</comment>
<accession>A0ABS1KNL1</accession>
<dbReference type="EMBL" id="JAERRB010000002">
    <property type="protein sequence ID" value="MBL0741055.1"/>
    <property type="molecule type" value="Genomic_DNA"/>
</dbReference>
<name>A0ABS1KNL1_9BACT</name>
<evidence type="ECO:0000313" key="1">
    <source>
        <dbReference type="EMBL" id="MBL0741055.1"/>
    </source>
</evidence>
<reference evidence="1 2" key="1">
    <citation type="submission" date="2021-01" db="EMBL/GenBank/DDBJ databases">
        <title>Chryseolinea sp. Jin1 Genome sequencing and assembly.</title>
        <authorList>
            <person name="Kim I."/>
        </authorList>
    </citation>
    <scope>NUCLEOTIDE SEQUENCE [LARGE SCALE GENOMIC DNA]</scope>
    <source>
        <strain evidence="1 2">Jin1</strain>
    </source>
</reference>
<evidence type="ECO:0008006" key="3">
    <source>
        <dbReference type="Google" id="ProtNLM"/>
    </source>
</evidence>
<keyword evidence="2" id="KW-1185">Reference proteome</keyword>
<protein>
    <recommendedName>
        <fullName evidence="3">Thiopeptide-type bacteriocin biosynthesis domain-containing protein</fullName>
    </recommendedName>
</protein>
<gene>
    <name evidence="1" type="ORF">JI741_07475</name>
</gene>